<accession>A0A5P8E804</accession>
<gene>
    <name evidence="1" type="ORF">C7Y71_008915</name>
</gene>
<keyword evidence="2" id="KW-1185">Reference proteome</keyword>
<organism evidence="1 2">
    <name type="scientific">Pseudoprevotella muciniphila</name>
    <dbReference type="NCBI Taxonomy" id="2133944"/>
    <lineage>
        <taxon>Bacteria</taxon>
        <taxon>Pseudomonadati</taxon>
        <taxon>Bacteroidota</taxon>
        <taxon>Bacteroidia</taxon>
        <taxon>Bacteroidales</taxon>
        <taxon>Prevotellaceae</taxon>
        <taxon>Pseudoprevotella</taxon>
    </lineage>
</organism>
<dbReference type="AlphaFoldDB" id="A0A5P8E804"/>
<evidence type="ECO:0000313" key="2">
    <source>
        <dbReference type="Proteomes" id="UP000249375"/>
    </source>
</evidence>
<dbReference type="KEGG" id="alq:C7Y71_008915"/>
<dbReference type="EMBL" id="CP033459">
    <property type="protein sequence ID" value="QFQ13121.1"/>
    <property type="molecule type" value="Genomic_DNA"/>
</dbReference>
<protein>
    <submittedName>
        <fullName evidence="1">Uncharacterized protein</fullName>
    </submittedName>
</protein>
<name>A0A5P8E804_9BACT</name>
<evidence type="ECO:0000313" key="1">
    <source>
        <dbReference type="EMBL" id="QFQ13121.1"/>
    </source>
</evidence>
<proteinExistence type="predicted"/>
<dbReference type="Proteomes" id="UP000249375">
    <property type="component" value="Chromosome"/>
</dbReference>
<reference evidence="1 2" key="1">
    <citation type="submission" date="2018-11" db="EMBL/GenBank/DDBJ databases">
        <authorList>
            <person name="Na S.W."/>
            <person name="Baik M."/>
        </authorList>
    </citation>
    <scope>NUCLEOTIDE SEQUENCE [LARGE SCALE GENOMIC DNA]</scope>
    <source>
        <strain evidence="1 2">E39</strain>
    </source>
</reference>
<sequence length="72" mass="8547">MILKINGVFSIYKKKHLFDLKRFVGFLDFRRLHGVRLAVLVKEILRIGTNLANGTFYKQNHKWTQINTIFLL</sequence>